<name>A0A6A4P7Y8_LUPAL</name>
<reference evidence="2" key="1">
    <citation type="journal article" date="2020" name="Nat. Commun.">
        <title>Genome sequence of the cluster root forming white lupin.</title>
        <authorList>
            <person name="Hufnagel B."/>
            <person name="Marques A."/>
            <person name="Soriano A."/>
            <person name="Marques L."/>
            <person name="Divol F."/>
            <person name="Doumas P."/>
            <person name="Sallet E."/>
            <person name="Mancinotti D."/>
            <person name="Carrere S."/>
            <person name="Marande W."/>
            <person name="Arribat S."/>
            <person name="Keller J."/>
            <person name="Huneau C."/>
            <person name="Blein T."/>
            <person name="Aime D."/>
            <person name="Laguerre M."/>
            <person name="Taylor J."/>
            <person name="Schubert V."/>
            <person name="Nelson M."/>
            <person name="Geu-Flores F."/>
            <person name="Crespi M."/>
            <person name="Gallardo-Guerrero K."/>
            <person name="Delaux P.-M."/>
            <person name="Salse J."/>
            <person name="Berges H."/>
            <person name="Guyot R."/>
            <person name="Gouzy J."/>
            <person name="Peret B."/>
        </authorList>
    </citation>
    <scope>NUCLEOTIDE SEQUENCE [LARGE SCALE GENOMIC DNA]</scope>
    <source>
        <strain evidence="2">cv. Amiga</strain>
    </source>
</reference>
<evidence type="ECO:0000313" key="2">
    <source>
        <dbReference type="Proteomes" id="UP000447434"/>
    </source>
</evidence>
<organism evidence="1 2">
    <name type="scientific">Lupinus albus</name>
    <name type="common">White lupine</name>
    <name type="synonym">Lupinus termis</name>
    <dbReference type="NCBI Taxonomy" id="3870"/>
    <lineage>
        <taxon>Eukaryota</taxon>
        <taxon>Viridiplantae</taxon>
        <taxon>Streptophyta</taxon>
        <taxon>Embryophyta</taxon>
        <taxon>Tracheophyta</taxon>
        <taxon>Spermatophyta</taxon>
        <taxon>Magnoliopsida</taxon>
        <taxon>eudicotyledons</taxon>
        <taxon>Gunneridae</taxon>
        <taxon>Pentapetalae</taxon>
        <taxon>rosids</taxon>
        <taxon>fabids</taxon>
        <taxon>Fabales</taxon>
        <taxon>Fabaceae</taxon>
        <taxon>Papilionoideae</taxon>
        <taxon>50 kb inversion clade</taxon>
        <taxon>genistoids sensu lato</taxon>
        <taxon>core genistoids</taxon>
        <taxon>Genisteae</taxon>
        <taxon>Lupinus</taxon>
    </lineage>
</organism>
<proteinExistence type="predicted"/>
<dbReference type="Proteomes" id="UP000447434">
    <property type="component" value="Chromosome 17"/>
</dbReference>
<dbReference type="EMBL" id="WOCE01000017">
    <property type="protein sequence ID" value="KAE9595448.1"/>
    <property type="molecule type" value="Genomic_DNA"/>
</dbReference>
<dbReference type="AlphaFoldDB" id="A0A6A4P7Y8"/>
<sequence length="85" mass="9587">MERREKSVERVLMVEKLKGVMVGKRGGDGGPFTPLHAWRLELPSQKNGGNNNAKKVLNFPTTSTISARKLCAIIYESFNRLHFTE</sequence>
<evidence type="ECO:0000313" key="1">
    <source>
        <dbReference type="EMBL" id="KAE9595448.1"/>
    </source>
</evidence>
<gene>
    <name evidence="1" type="ORF">Lalb_Chr17g0338901</name>
</gene>
<keyword evidence="2" id="KW-1185">Reference proteome</keyword>
<protein>
    <submittedName>
        <fullName evidence="1">Uncharacterized protein</fullName>
    </submittedName>
</protein>
<comment type="caution">
    <text evidence="1">The sequence shown here is derived from an EMBL/GenBank/DDBJ whole genome shotgun (WGS) entry which is preliminary data.</text>
</comment>
<accession>A0A6A4P7Y8</accession>